<dbReference type="OrthoDB" id="4682787at2759"/>
<feature type="domain" description="Rhodopsin" evidence="7">
    <location>
        <begin position="35"/>
        <end position="280"/>
    </location>
</feature>
<evidence type="ECO:0000313" key="9">
    <source>
        <dbReference type="Proteomes" id="UP000001471"/>
    </source>
</evidence>
<comment type="subcellular location">
    <subcellularLocation>
        <location evidence="1">Membrane</location>
        <topology evidence="1">Multi-pass membrane protein</topology>
    </subcellularLocation>
</comment>
<dbReference type="PANTHER" id="PTHR33048">
    <property type="entry name" value="PTH11-LIKE INTEGRAL MEMBRANE PROTEIN (AFU_ORTHOLOGUE AFUA_5G11245)"/>
    <property type="match status" value="1"/>
</dbReference>
<dbReference type="GO" id="GO:0016020">
    <property type="term" value="C:membrane"/>
    <property type="evidence" value="ECO:0007669"/>
    <property type="project" value="UniProtKB-SubCell"/>
</dbReference>
<evidence type="ECO:0000256" key="3">
    <source>
        <dbReference type="ARBA" id="ARBA00022989"/>
    </source>
</evidence>
<keyword evidence="4 6" id="KW-0472">Membrane</keyword>
<keyword evidence="2 6" id="KW-0812">Transmembrane</keyword>
<feature type="transmembrane region" description="Helical" evidence="6">
    <location>
        <begin position="17"/>
        <end position="39"/>
    </location>
</feature>
<dbReference type="PANTHER" id="PTHR33048:SF96">
    <property type="entry name" value="INTEGRAL MEMBRANE PROTEIN"/>
    <property type="match status" value="1"/>
</dbReference>
<dbReference type="Pfam" id="PF20684">
    <property type="entry name" value="Fung_rhodopsin"/>
    <property type="match status" value="1"/>
</dbReference>
<sequence length="374" mass="41563">MVYRGQNLGELVLLGRVIFSLIVTLLILSYVTVGLRLWVRYRITRSPGWDDAAMVATLFLFSAYCAFILAIARRTKRAAYKPYDEDDVRLSLIFVQLSEVFYILTTTLLKVSLGLFFLRVLTKKWQKLIFHIALVISTIYGFLYVFVALFQCGDPTRLADNLLHPSSPNCLPSAFLMCTGYVYGIINVIADWTFVLLPVSVLMDSDLDRRSKISVSIVMCLGAVGSVSSVLRMVYLSGLELQSVGLVSVISRKVTIWATAEPGTGIVAASVAILRPLVRKMAADVREKAKMHSRKGSHQSDDTIRLTRRASFTPPFKKKPGMYSLNSEDDENPWSPTLMAEERGMGGDVMPKMIVVKGMMSPAIGPKAMPDDIV</sequence>
<organism evidence="8 9">
    <name type="scientific">Pyrenophora tritici-repentis (strain Pt-1C-BFP)</name>
    <name type="common">Wheat tan spot fungus</name>
    <name type="synonym">Drechslera tritici-repentis</name>
    <dbReference type="NCBI Taxonomy" id="426418"/>
    <lineage>
        <taxon>Eukaryota</taxon>
        <taxon>Fungi</taxon>
        <taxon>Dikarya</taxon>
        <taxon>Ascomycota</taxon>
        <taxon>Pezizomycotina</taxon>
        <taxon>Dothideomycetes</taxon>
        <taxon>Pleosporomycetidae</taxon>
        <taxon>Pleosporales</taxon>
        <taxon>Pleosporineae</taxon>
        <taxon>Pleosporaceae</taxon>
        <taxon>Pyrenophora</taxon>
    </lineage>
</organism>
<feature type="transmembrane region" description="Helical" evidence="6">
    <location>
        <begin position="215"/>
        <end position="235"/>
    </location>
</feature>
<evidence type="ECO:0000256" key="4">
    <source>
        <dbReference type="ARBA" id="ARBA00023136"/>
    </source>
</evidence>
<feature type="transmembrane region" description="Helical" evidence="6">
    <location>
        <begin position="51"/>
        <end position="72"/>
    </location>
</feature>
<dbReference type="EMBL" id="DS231627">
    <property type="protein sequence ID" value="EDU43402.1"/>
    <property type="molecule type" value="Genomic_DNA"/>
</dbReference>
<feature type="transmembrane region" description="Helical" evidence="6">
    <location>
        <begin position="255"/>
        <end position="278"/>
    </location>
</feature>
<evidence type="ECO:0000256" key="5">
    <source>
        <dbReference type="ARBA" id="ARBA00038359"/>
    </source>
</evidence>
<name>B2WJK5_PYRTR</name>
<evidence type="ECO:0000259" key="7">
    <source>
        <dbReference type="Pfam" id="PF20684"/>
    </source>
</evidence>
<gene>
    <name evidence="8" type="ORF">PTRG_10351</name>
</gene>
<reference evidence="9" key="1">
    <citation type="journal article" date="2013" name="G3 (Bethesda)">
        <title>Comparative genomics of a plant-pathogenic fungus, Pyrenophora tritici-repentis, reveals transduplication and the impact of repeat elements on pathogenicity and population divergence.</title>
        <authorList>
            <person name="Manning V.A."/>
            <person name="Pandelova I."/>
            <person name="Dhillon B."/>
            <person name="Wilhelm L.J."/>
            <person name="Goodwin S.B."/>
            <person name="Berlin A.M."/>
            <person name="Figueroa M."/>
            <person name="Freitag M."/>
            <person name="Hane J.K."/>
            <person name="Henrissat B."/>
            <person name="Holman W.H."/>
            <person name="Kodira C.D."/>
            <person name="Martin J."/>
            <person name="Oliver R.P."/>
            <person name="Robbertse B."/>
            <person name="Schackwitz W."/>
            <person name="Schwartz D.C."/>
            <person name="Spatafora J.W."/>
            <person name="Turgeon B.G."/>
            <person name="Yandava C."/>
            <person name="Young S."/>
            <person name="Zhou S."/>
            <person name="Zeng Q."/>
            <person name="Grigoriev I.V."/>
            <person name="Ma L.-J."/>
            <person name="Ciuffetti L.M."/>
        </authorList>
    </citation>
    <scope>NUCLEOTIDE SEQUENCE [LARGE SCALE GENOMIC DNA]</scope>
    <source>
        <strain evidence="9">Pt-1C-BFP</strain>
    </source>
</reference>
<evidence type="ECO:0000256" key="2">
    <source>
        <dbReference type="ARBA" id="ARBA00022692"/>
    </source>
</evidence>
<dbReference type="AlphaFoldDB" id="B2WJK5"/>
<protein>
    <submittedName>
        <fullName evidence="8">Integral membrane protein</fullName>
    </submittedName>
</protein>
<dbReference type="OMA" id="LADWTFV"/>
<proteinExistence type="inferred from homology"/>
<keyword evidence="3 6" id="KW-1133">Transmembrane helix</keyword>
<evidence type="ECO:0000256" key="1">
    <source>
        <dbReference type="ARBA" id="ARBA00004141"/>
    </source>
</evidence>
<dbReference type="eggNOG" id="ENOG502RS21">
    <property type="taxonomic scope" value="Eukaryota"/>
</dbReference>
<evidence type="ECO:0000313" key="8">
    <source>
        <dbReference type="EMBL" id="EDU43402.1"/>
    </source>
</evidence>
<dbReference type="InterPro" id="IPR052337">
    <property type="entry name" value="SAT4-like"/>
</dbReference>
<feature type="transmembrane region" description="Helical" evidence="6">
    <location>
        <begin position="181"/>
        <end position="203"/>
    </location>
</feature>
<feature type="transmembrane region" description="Helical" evidence="6">
    <location>
        <begin position="128"/>
        <end position="150"/>
    </location>
</feature>
<accession>B2WJK5</accession>
<dbReference type="Proteomes" id="UP000001471">
    <property type="component" value="Unassembled WGS sequence"/>
</dbReference>
<dbReference type="HOGENOM" id="CLU_028200_3_4_1"/>
<dbReference type="InterPro" id="IPR049326">
    <property type="entry name" value="Rhodopsin_dom_fungi"/>
</dbReference>
<dbReference type="InParanoid" id="B2WJK5"/>
<comment type="similarity">
    <text evidence="5">Belongs to the SAT4 family.</text>
</comment>
<evidence type="ECO:0000256" key="6">
    <source>
        <dbReference type="SAM" id="Phobius"/>
    </source>
</evidence>